<dbReference type="InterPro" id="IPR002637">
    <property type="entry name" value="RdgB/HAM1"/>
</dbReference>
<dbReference type="Gene3D" id="3.90.950.10">
    <property type="match status" value="1"/>
</dbReference>
<dbReference type="STRING" id="479434.Sthe_1297"/>
<evidence type="ECO:0000256" key="6">
    <source>
        <dbReference type="ARBA" id="ARBA00022842"/>
    </source>
</evidence>
<dbReference type="Pfam" id="PF01725">
    <property type="entry name" value="Ham1p_like"/>
    <property type="match status" value="1"/>
</dbReference>
<comment type="cofactor">
    <cofactor evidence="10">
        <name>Mg(2+)</name>
        <dbReference type="ChEBI" id="CHEBI:18420"/>
    </cofactor>
    <text evidence="10">Binds 1 Mg(2+) ion per subunit.</text>
</comment>
<accession>D1C3B5</accession>
<dbReference type="RefSeq" id="WP_012871779.1">
    <property type="nucleotide sequence ID" value="NC_013523.1"/>
</dbReference>
<dbReference type="EC" id="3.6.1.66" evidence="10"/>
<dbReference type="HOGENOM" id="CLU_082080_0_2_0"/>
<dbReference type="InterPro" id="IPR020922">
    <property type="entry name" value="dITP/XTP_pyrophosphatase"/>
</dbReference>
<dbReference type="EMBL" id="CP001823">
    <property type="protein sequence ID" value="ACZ38732.1"/>
    <property type="molecule type" value="Genomic_DNA"/>
</dbReference>
<dbReference type="GO" id="GO:0017111">
    <property type="term" value="F:ribonucleoside triphosphate phosphatase activity"/>
    <property type="evidence" value="ECO:0007669"/>
    <property type="project" value="InterPro"/>
</dbReference>
<evidence type="ECO:0000256" key="8">
    <source>
        <dbReference type="ARBA" id="ARBA00051875"/>
    </source>
</evidence>
<dbReference type="GO" id="GO:0005829">
    <property type="term" value="C:cytosol"/>
    <property type="evidence" value="ECO:0007669"/>
    <property type="project" value="TreeGrafter"/>
</dbReference>
<keyword evidence="7 10" id="KW-0546">Nucleotide metabolism</keyword>
<evidence type="ECO:0000313" key="13">
    <source>
        <dbReference type="Proteomes" id="UP000002027"/>
    </source>
</evidence>
<protein>
    <recommendedName>
        <fullName evidence="10">dITP/XTP pyrophosphatase</fullName>
        <ecNumber evidence="10">3.6.1.66</ecNumber>
    </recommendedName>
    <alternativeName>
        <fullName evidence="10">Non-canonical purine NTP pyrophosphatase</fullName>
    </alternativeName>
    <alternativeName>
        <fullName evidence="10">Non-standard purine NTP pyrophosphatase</fullName>
    </alternativeName>
    <alternativeName>
        <fullName evidence="10">Nucleoside-triphosphate diphosphatase</fullName>
    </alternativeName>
    <alternativeName>
        <fullName evidence="10">Nucleoside-triphosphate pyrophosphatase</fullName>
        <shortName evidence="10">NTPase</shortName>
    </alternativeName>
</protein>
<dbReference type="InParanoid" id="D1C3B5"/>
<keyword evidence="4 10" id="KW-0547">Nucleotide-binding</keyword>
<dbReference type="InterPro" id="IPR029001">
    <property type="entry name" value="ITPase-like_fam"/>
</dbReference>
<feature type="binding site" evidence="10">
    <location>
        <position position="184"/>
    </location>
    <ligand>
        <name>substrate</name>
    </ligand>
</feature>
<sequence>MTHPGGAGRQEVTVVLASNNPGKVDELRRLLPEWVRILTASDAGVTLPEETGTTFAANALLKARAAVQQTGHIALADDSGLEVDALGGEPGVRSARYAGEPTDDAANNALLLERLRAVPSAERTARFRSAVAIVTPEGREHVAEGTVEGVILEQPRGSGGFGYDPLFQPAGSDRTMAELATDEKNRISHRGRAFRAAAAWLLPILEAARREGSDGEIARRHEEKTELS</sequence>
<proteinExistence type="inferred from homology"/>
<evidence type="ECO:0000256" key="3">
    <source>
        <dbReference type="ARBA" id="ARBA00022723"/>
    </source>
</evidence>
<dbReference type="GO" id="GO:0009117">
    <property type="term" value="P:nucleotide metabolic process"/>
    <property type="evidence" value="ECO:0007669"/>
    <property type="project" value="UniProtKB-KW"/>
</dbReference>
<dbReference type="GO" id="GO:0046872">
    <property type="term" value="F:metal ion binding"/>
    <property type="evidence" value="ECO:0007669"/>
    <property type="project" value="UniProtKB-KW"/>
</dbReference>
<reference evidence="13" key="1">
    <citation type="submission" date="2009-11" db="EMBL/GenBank/DDBJ databases">
        <title>The complete chromosome 1 of Sphaerobacter thermophilus DSM 20745.</title>
        <authorList>
            <person name="Lucas S."/>
            <person name="Copeland A."/>
            <person name="Lapidus A."/>
            <person name="Glavina del Rio T."/>
            <person name="Dalin E."/>
            <person name="Tice H."/>
            <person name="Bruce D."/>
            <person name="Goodwin L."/>
            <person name="Pitluck S."/>
            <person name="Kyrpides N."/>
            <person name="Mavromatis K."/>
            <person name="Ivanova N."/>
            <person name="Mikhailova N."/>
            <person name="LaButti K.M."/>
            <person name="Clum A."/>
            <person name="Sun H.I."/>
            <person name="Brettin T."/>
            <person name="Detter J.C."/>
            <person name="Han C."/>
            <person name="Larimer F."/>
            <person name="Land M."/>
            <person name="Hauser L."/>
            <person name="Markowitz V."/>
            <person name="Cheng J.F."/>
            <person name="Hugenholtz P."/>
            <person name="Woyke T."/>
            <person name="Wu D."/>
            <person name="Steenblock K."/>
            <person name="Schneider S."/>
            <person name="Pukall R."/>
            <person name="Goeker M."/>
            <person name="Klenk H.P."/>
            <person name="Eisen J.A."/>
        </authorList>
    </citation>
    <scope>NUCLEOTIDE SEQUENCE [LARGE SCALE GENOMIC DNA]</scope>
    <source>
        <strain evidence="13">ATCC 49802 / DSM 20745 / S 6022</strain>
    </source>
</reference>
<evidence type="ECO:0000256" key="7">
    <source>
        <dbReference type="ARBA" id="ARBA00023080"/>
    </source>
</evidence>
<keyword evidence="3 10" id="KW-0479">Metal-binding</keyword>
<feature type="binding site" evidence="10">
    <location>
        <position position="78"/>
    </location>
    <ligand>
        <name>Mg(2+)</name>
        <dbReference type="ChEBI" id="CHEBI:18420"/>
    </ligand>
</feature>
<dbReference type="GO" id="GO:0036222">
    <property type="term" value="F:XTP diphosphatase activity"/>
    <property type="evidence" value="ECO:0007669"/>
    <property type="project" value="UniProtKB-UniRule"/>
</dbReference>
<organism evidence="12 13">
    <name type="scientific">Sphaerobacter thermophilus (strain ATCC 49802 / DSM 20745 / KCCM 41009 / NCIMB 13125 / S 6022)</name>
    <dbReference type="NCBI Taxonomy" id="479434"/>
    <lineage>
        <taxon>Bacteria</taxon>
        <taxon>Pseudomonadati</taxon>
        <taxon>Thermomicrobiota</taxon>
        <taxon>Thermomicrobia</taxon>
        <taxon>Sphaerobacterales</taxon>
        <taxon>Sphaerobacterineae</taxon>
        <taxon>Sphaerobacteraceae</taxon>
        <taxon>Sphaerobacter</taxon>
    </lineage>
</organism>
<dbReference type="SUPFAM" id="SSF52972">
    <property type="entry name" value="ITPase-like"/>
    <property type="match status" value="1"/>
</dbReference>
<dbReference type="PANTHER" id="PTHR11067:SF9">
    <property type="entry name" value="INOSINE TRIPHOSPHATE PYROPHOSPHATASE"/>
    <property type="match status" value="1"/>
</dbReference>
<comment type="function">
    <text evidence="10">Pyrophosphatase that catalyzes the hydrolysis of nucleoside triphosphates to their monophosphate derivatives, with a high preference for the non-canonical purine nucleotides XTP (xanthosine triphosphate), dITP (deoxyinosine triphosphate) and ITP. Seems to function as a house-cleaning enzyme that removes non-canonical purine nucleotides from the nucleotide pool, thus preventing their incorporation into DNA/RNA and avoiding chromosomal lesions.</text>
</comment>
<dbReference type="KEGG" id="sti:Sthe_1297"/>
<feature type="binding site" evidence="10">
    <location>
        <position position="79"/>
    </location>
    <ligand>
        <name>substrate</name>
    </ligand>
</feature>
<evidence type="ECO:0000256" key="10">
    <source>
        <dbReference type="HAMAP-Rule" id="MF_01405"/>
    </source>
</evidence>
<feature type="binding site" evidence="10">
    <location>
        <begin position="161"/>
        <end position="164"/>
    </location>
    <ligand>
        <name>substrate</name>
    </ligand>
</feature>
<feature type="binding site" evidence="10">
    <location>
        <begin position="189"/>
        <end position="190"/>
    </location>
    <ligand>
        <name>substrate</name>
    </ligand>
</feature>
<gene>
    <name evidence="12" type="ordered locus">Sthe_1297</name>
</gene>
<dbReference type="NCBIfam" id="TIGR00042">
    <property type="entry name" value="RdgB/HAM1 family non-canonical purine NTP pyrophosphatase"/>
    <property type="match status" value="1"/>
</dbReference>
<comment type="catalytic activity">
    <reaction evidence="8 10">
        <text>dITP + H2O = dIMP + diphosphate + H(+)</text>
        <dbReference type="Rhea" id="RHEA:28342"/>
        <dbReference type="ChEBI" id="CHEBI:15377"/>
        <dbReference type="ChEBI" id="CHEBI:15378"/>
        <dbReference type="ChEBI" id="CHEBI:33019"/>
        <dbReference type="ChEBI" id="CHEBI:61194"/>
        <dbReference type="ChEBI" id="CHEBI:61382"/>
        <dbReference type="EC" id="3.6.1.66"/>
    </reaction>
</comment>
<evidence type="ECO:0000256" key="11">
    <source>
        <dbReference type="RuleBase" id="RU003781"/>
    </source>
</evidence>
<dbReference type="OrthoDB" id="9807456at2"/>
<evidence type="ECO:0000256" key="5">
    <source>
        <dbReference type="ARBA" id="ARBA00022801"/>
    </source>
</evidence>
<dbReference type="AlphaFoldDB" id="D1C3B5"/>
<evidence type="ECO:0000256" key="9">
    <source>
        <dbReference type="ARBA" id="ARBA00052017"/>
    </source>
</evidence>
<dbReference type="CDD" id="cd00515">
    <property type="entry name" value="HAM1"/>
    <property type="match status" value="1"/>
</dbReference>
<evidence type="ECO:0000256" key="1">
    <source>
        <dbReference type="ARBA" id="ARBA00008023"/>
    </source>
</evidence>
<dbReference type="FunCoup" id="D1C3B5">
    <property type="interactions" value="430"/>
</dbReference>
<dbReference type="GO" id="GO:0009146">
    <property type="term" value="P:purine nucleoside triphosphate catabolic process"/>
    <property type="evidence" value="ECO:0007669"/>
    <property type="project" value="UniProtKB-UniRule"/>
</dbReference>
<keyword evidence="6 10" id="KW-0460">Magnesium</keyword>
<evidence type="ECO:0000313" key="12">
    <source>
        <dbReference type="EMBL" id="ACZ38732.1"/>
    </source>
</evidence>
<evidence type="ECO:0000256" key="2">
    <source>
        <dbReference type="ARBA" id="ARBA00011738"/>
    </source>
</evidence>
<keyword evidence="13" id="KW-1185">Reference proteome</keyword>
<name>D1C3B5_SPHTD</name>
<dbReference type="eggNOG" id="COG0127">
    <property type="taxonomic scope" value="Bacteria"/>
</dbReference>
<comment type="similarity">
    <text evidence="1 10 11">Belongs to the HAM1 NTPase family.</text>
</comment>
<dbReference type="HAMAP" id="MF_01405">
    <property type="entry name" value="Non_canon_purine_NTPase"/>
    <property type="match status" value="1"/>
</dbReference>
<dbReference type="GO" id="GO:0000166">
    <property type="term" value="F:nucleotide binding"/>
    <property type="evidence" value="ECO:0007669"/>
    <property type="project" value="UniProtKB-KW"/>
</dbReference>
<keyword evidence="5 10" id="KW-0378">Hydrolase</keyword>
<comment type="catalytic activity">
    <reaction evidence="10">
        <text>ITP + H2O = IMP + diphosphate + H(+)</text>
        <dbReference type="Rhea" id="RHEA:29399"/>
        <dbReference type="ChEBI" id="CHEBI:15377"/>
        <dbReference type="ChEBI" id="CHEBI:15378"/>
        <dbReference type="ChEBI" id="CHEBI:33019"/>
        <dbReference type="ChEBI" id="CHEBI:58053"/>
        <dbReference type="ChEBI" id="CHEBI:61402"/>
        <dbReference type="EC" id="3.6.1.66"/>
    </reaction>
</comment>
<reference evidence="12 13" key="2">
    <citation type="journal article" date="2010" name="Stand. Genomic Sci.">
        <title>Complete genome sequence of Desulfohalobium retbaense type strain (HR(100)).</title>
        <authorList>
            <person name="Spring S."/>
            <person name="Nolan M."/>
            <person name="Lapidus A."/>
            <person name="Glavina Del Rio T."/>
            <person name="Copeland A."/>
            <person name="Tice H."/>
            <person name="Cheng J.F."/>
            <person name="Lucas S."/>
            <person name="Land M."/>
            <person name="Chen F."/>
            <person name="Bruce D."/>
            <person name="Goodwin L."/>
            <person name="Pitluck S."/>
            <person name="Ivanova N."/>
            <person name="Mavromatis K."/>
            <person name="Mikhailova N."/>
            <person name="Pati A."/>
            <person name="Chen A."/>
            <person name="Palaniappan K."/>
            <person name="Hauser L."/>
            <person name="Chang Y.J."/>
            <person name="Jeffries C.D."/>
            <person name="Munk C."/>
            <person name="Kiss H."/>
            <person name="Chain P."/>
            <person name="Han C."/>
            <person name="Brettin T."/>
            <person name="Detter J.C."/>
            <person name="Schuler E."/>
            <person name="Goker M."/>
            <person name="Rohde M."/>
            <person name="Bristow J."/>
            <person name="Eisen J.A."/>
            <person name="Markowitz V."/>
            <person name="Hugenholtz P."/>
            <person name="Kyrpides N.C."/>
            <person name="Klenk H.P."/>
        </authorList>
    </citation>
    <scope>NUCLEOTIDE SEQUENCE [LARGE SCALE GENOMIC DNA]</scope>
    <source>
        <strain evidence="13">ATCC 49802 / DSM 20745 / S 6022</strain>
    </source>
</reference>
<feature type="binding site" evidence="10">
    <location>
        <begin position="18"/>
        <end position="23"/>
    </location>
    <ligand>
        <name>substrate</name>
    </ligand>
</feature>
<feature type="active site" description="Proton acceptor" evidence="10">
    <location>
        <position position="78"/>
    </location>
</feature>
<feature type="binding site" evidence="10">
    <location>
        <position position="49"/>
    </location>
    <ligand>
        <name>Mg(2+)</name>
        <dbReference type="ChEBI" id="CHEBI:18420"/>
    </ligand>
</feature>
<evidence type="ECO:0000256" key="4">
    <source>
        <dbReference type="ARBA" id="ARBA00022741"/>
    </source>
</evidence>
<dbReference type="PANTHER" id="PTHR11067">
    <property type="entry name" value="INOSINE TRIPHOSPHATE PYROPHOSPHATASE/HAM1 PROTEIN"/>
    <property type="match status" value="1"/>
</dbReference>
<dbReference type="GO" id="GO:0035870">
    <property type="term" value="F:dITP diphosphatase activity"/>
    <property type="evidence" value="ECO:0007669"/>
    <property type="project" value="UniProtKB-UniRule"/>
</dbReference>
<comment type="subunit">
    <text evidence="2 10">Homodimer.</text>
</comment>
<dbReference type="Proteomes" id="UP000002027">
    <property type="component" value="Chromosome 1"/>
</dbReference>
<comment type="catalytic activity">
    <reaction evidence="9 10">
        <text>XTP + H2O = XMP + diphosphate + H(+)</text>
        <dbReference type="Rhea" id="RHEA:28610"/>
        <dbReference type="ChEBI" id="CHEBI:15377"/>
        <dbReference type="ChEBI" id="CHEBI:15378"/>
        <dbReference type="ChEBI" id="CHEBI:33019"/>
        <dbReference type="ChEBI" id="CHEBI:57464"/>
        <dbReference type="ChEBI" id="CHEBI:61314"/>
        <dbReference type="EC" id="3.6.1.66"/>
    </reaction>
</comment>
<dbReference type="FunFam" id="3.90.950.10:FF:000001">
    <property type="entry name" value="dITP/XTP pyrophosphatase"/>
    <property type="match status" value="1"/>
</dbReference>
<dbReference type="GO" id="GO:0036220">
    <property type="term" value="F:ITP diphosphatase activity"/>
    <property type="evidence" value="ECO:0007669"/>
    <property type="project" value="UniProtKB-UniRule"/>
</dbReference>